<evidence type="ECO:0000313" key="7">
    <source>
        <dbReference type="Proteomes" id="UP001321486"/>
    </source>
</evidence>
<evidence type="ECO:0000256" key="3">
    <source>
        <dbReference type="ARBA" id="ARBA00023163"/>
    </source>
</evidence>
<evidence type="ECO:0000256" key="2">
    <source>
        <dbReference type="ARBA" id="ARBA00023125"/>
    </source>
</evidence>
<keyword evidence="2 4" id="KW-0238">DNA-binding</keyword>
<dbReference type="InterPro" id="IPR036271">
    <property type="entry name" value="Tet_transcr_reg_TetR-rel_C_sf"/>
</dbReference>
<dbReference type="Pfam" id="PF21993">
    <property type="entry name" value="TetR_C_13_2"/>
    <property type="match status" value="1"/>
</dbReference>
<gene>
    <name evidence="6" type="ORF">GCM10025867_30060</name>
</gene>
<evidence type="ECO:0000313" key="6">
    <source>
        <dbReference type="EMBL" id="BDZ50765.1"/>
    </source>
</evidence>
<name>A0ABM8GQL9_9MICO</name>
<dbReference type="PANTHER" id="PTHR47506">
    <property type="entry name" value="TRANSCRIPTIONAL REGULATORY PROTEIN"/>
    <property type="match status" value="1"/>
</dbReference>
<dbReference type="InterPro" id="IPR009057">
    <property type="entry name" value="Homeodomain-like_sf"/>
</dbReference>
<dbReference type="PROSITE" id="PS50977">
    <property type="entry name" value="HTH_TETR_2"/>
    <property type="match status" value="1"/>
</dbReference>
<feature type="domain" description="HTH tetR-type" evidence="5">
    <location>
        <begin position="22"/>
        <end position="82"/>
    </location>
</feature>
<accession>A0ABM8GQL9</accession>
<dbReference type="EMBL" id="AP027732">
    <property type="protein sequence ID" value="BDZ50765.1"/>
    <property type="molecule type" value="Genomic_DNA"/>
</dbReference>
<keyword evidence="7" id="KW-1185">Reference proteome</keyword>
<dbReference type="PANTHER" id="PTHR47506:SF1">
    <property type="entry name" value="HTH-TYPE TRANSCRIPTIONAL REGULATOR YJDC"/>
    <property type="match status" value="1"/>
</dbReference>
<sequence length="214" mass="23216">MPTTSLEGLVAVGGRPLTPKGRATRQRIVETASRLMLEVGVERATIDDIQRVAGVNTSQLYHYFADKNALILAVIDHQTQTVIDLHRVSLERVEGFDGLVAWRDMIVDVLRAQQCIGGCPIGSLASDLVETNLDARRALQASFSSWEGLLRDGLSTMQDRGILPSDLDIGRAALALLAAVQGGLLLSQTRRDTVALEAVLDNAIDYLRSLSPSR</sequence>
<dbReference type="SUPFAM" id="SSF48498">
    <property type="entry name" value="Tetracyclin repressor-like, C-terminal domain"/>
    <property type="match status" value="1"/>
</dbReference>
<evidence type="ECO:0000256" key="1">
    <source>
        <dbReference type="ARBA" id="ARBA00023015"/>
    </source>
</evidence>
<protein>
    <submittedName>
        <fullName evidence="6">Transcriptional regulator</fullName>
    </submittedName>
</protein>
<keyword evidence="3" id="KW-0804">Transcription</keyword>
<evidence type="ECO:0000256" key="4">
    <source>
        <dbReference type="PROSITE-ProRule" id="PRU00335"/>
    </source>
</evidence>
<dbReference type="PRINTS" id="PR00455">
    <property type="entry name" value="HTHTETR"/>
</dbReference>
<dbReference type="Proteomes" id="UP001321486">
    <property type="component" value="Chromosome"/>
</dbReference>
<dbReference type="InterPro" id="IPR001647">
    <property type="entry name" value="HTH_TetR"/>
</dbReference>
<dbReference type="Gene3D" id="1.10.357.10">
    <property type="entry name" value="Tetracycline Repressor, domain 2"/>
    <property type="match status" value="1"/>
</dbReference>
<feature type="DNA-binding region" description="H-T-H motif" evidence="4">
    <location>
        <begin position="45"/>
        <end position="64"/>
    </location>
</feature>
<proteinExistence type="predicted"/>
<evidence type="ECO:0000259" key="5">
    <source>
        <dbReference type="PROSITE" id="PS50977"/>
    </source>
</evidence>
<dbReference type="SUPFAM" id="SSF46689">
    <property type="entry name" value="Homeodomain-like"/>
    <property type="match status" value="1"/>
</dbReference>
<dbReference type="InterPro" id="IPR054156">
    <property type="entry name" value="YxaF_TetR_C"/>
</dbReference>
<reference evidence="7" key="1">
    <citation type="journal article" date="2019" name="Int. J. Syst. Evol. Microbiol.">
        <title>The Global Catalogue of Microorganisms (GCM) 10K type strain sequencing project: providing services to taxonomists for standard genome sequencing and annotation.</title>
        <authorList>
            <consortium name="The Broad Institute Genomics Platform"/>
            <consortium name="The Broad Institute Genome Sequencing Center for Infectious Disease"/>
            <person name="Wu L."/>
            <person name="Ma J."/>
        </authorList>
    </citation>
    <scope>NUCLEOTIDE SEQUENCE [LARGE SCALE GENOMIC DNA]</scope>
    <source>
        <strain evidence="7">NBRC 108728</strain>
    </source>
</reference>
<dbReference type="Pfam" id="PF00440">
    <property type="entry name" value="TetR_N"/>
    <property type="match status" value="1"/>
</dbReference>
<organism evidence="6 7">
    <name type="scientific">Frondihabitans sucicola</name>
    <dbReference type="NCBI Taxonomy" id="1268041"/>
    <lineage>
        <taxon>Bacteria</taxon>
        <taxon>Bacillati</taxon>
        <taxon>Actinomycetota</taxon>
        <taxon>Actinomycetes</taxon>
        <taxon>Micrococcales</taxon>
        <taxon>Microbacteriaceae</taxon>
        <taxon>Frondihabitans</taxon>
    </lineage>
</organism>
<dbReference type="RefSeq" id="WP_286343701.1">
    <property type="nucleotide sequence ID" value="NZ_AP027732.1"/>
</dbReference>
<keyword evidence="1" id="KW-0805">Transcription regulation</keyword>